<dbReference type="AlphaFoldDB" id="A0A9Q1C863"/>
<keyword evidence="1" id="KW-0812">Transmembrane</keyword>
<evidence type="ECO:0000313" key="2">
    <source>
        <dbReference type="EMBL" id="KAJ8040457.1"/>
    </source>
</evidence>
<evidence type="ECO:0000256" key="1">
    <source>
        <dbReference type="SAM" id="Phobius"/>
    </source>
</evidence>
<keyword evidence="3" id="KW-1185">Reference proteome</keyword>
<reference evidence="2" key="1">
    <citation type="submission" date="2021-10" db="EMBL/GenBank/DDBJ databases">
        <title>Tropical sea cucumber genome reveals ecological adaptation and Cuvierian tubules defense mechanism.</title>
        <authorList>
            <person name="Chen T."/>
        </authorList>
    </citation>
    <scope>NUCLEOTIDE SEQUENCE</scope>
    <source>
        <strain evidence="2">Nanhai2018</strain>
        <tissue evidence="2">Muscle</tissue>
    </source>
</reference>
<organism evidence="2 3">
    <name type="scientific">Holothuria leucospilota</name>
    <name type="common">Black long sea cucumber</name>
    <name type="synonym">Mertensiothuria leucospilota</name>
    <dbReference type="NCBI Taxonomy" id="206669"/>
    <lineage>
        <taxon>Eukaryota</taxon>
        <taxon>Metazoa</taxon>
        <taxon>Echinodermata</taxon>
        <taxon>Eleutherozoa</taxon>
        <taxon>Echinozoa</taxon>
        <taxon>Holothuroidea</taxon>
        <taxon>Aspidochirotacea</taxon>
        <taxon>Aspidochirotida</taxon>
        <taxon>Holothuriidae</taxon>
        <taxon>Holothuria</taxon>
    </lineage>
</organism>
<feature type="transmembrane region" description="Helical" evidence="1">
    <location>
        <begin position="45"/>
        <end position="64"/>
    </location>
</feature>
<sequence>MQSDGYESVTKSNNYETDLMNTWTTADGGTTEVPPWYDDNIAGPIMYIVVVILFYTLAIVLLVVKSIQEDQADWDQSRQYKDFLKKHDYVFNVRKENETAKHHVKNIIMDNKGRFQVIKNFNTGRQKHPSNFRNTLQEV</sequence>
<proteinExistence type="predicted"/>
<keyword evidence="1" id="KW-0472">Membrane</keyword>
<dbReference type="OrthoDB" id="6157012at2759"/>
<dbReference type="Proteomes" id="UP001152320">
    <property type="component" value="Chromosome 6"/>
</dbReference>
<gene>
    <name evidence="2" type="ORF">HOLleu_14753</name>
</gene>
<name>A0A9Q1C863_HOLLE</name>
<evidence type="ECO:0000313" key="3">
    <source>
        <dbReference type="Proteomes" id="UP001152320"/>
    </source>
</evidence>
<dbReference type="EMBL" id="JAIZAY010000006">
    <property type="protein sequence ID" value="KAJ8040457.1"/>
    <property type="molecule type" value="Genomic_DNA"/>
</dbReference>
<comment type="caution">
    <text evidence="2">The sequence shown here is derived from an EMBL/GenBank/DDBJ whole genome shotgun (WGS) entry which is preliminary data.</text>
</comment>
<keyword evidence="1" id="KW-1133">Transmembrane helix</keyword>
<accession>A0A9Q1C863</accession>
<protein>
    <submittedName>
        <fullName evidence="2">Uncharacterized protein</fullName>
    </submittedName>
</protein>